<evidence type="ECO:0000313" key="2">
    <source>
        <dbReference type="Proteomes" id="UP001183629"/>
    </source>
</evidence>
<organism evidence="1 2">
    <name type="scientific">Catenuloplanes niger</name>
    <dbReference type="NCBI Taxonomy" id="587534"/>
    <lineage>
        <taxon>Bacteria</taxon>
        <taxon>Bacillati</taxon>
        <taxon>Actinomycetota</taxon>
        <taxon>Actinomycetes</taxon>
        <taxon>Micromonosporales</taxon>
        <taxon>Micromonosporaceae</taxon>
        <taxon>Catenuloplanes</taxon>
    </lineage>
</organism>
<protein>
    <submittedName>
        <fullName evidence="1">Uncharacterized protein</fullName>
    </submittedName>
</protein>
<keyword evidence="2" id="KW-1185">Reference proteome</keyword>
<dbReference type="EMBL" id="JAVDYC010000001">
    <property type="protein sequence ID" value="MDR7320819.1"/>
    <property type="molecule type" value="Genomic_DNA"/>
</dbReference>
<accession>A0AAE4CTL8</accession>
<gene>
    <name evidence="1" type="ORF">J2S44_001069</name>
</gene>
<dbReference type="RefSeq" id="WP_310409476.1">
    <property type="nucleotide sequence ID" value="NZ_JAVDYC010000001.1"/>
</dbReference>
<name>A0AAE4CTL8_9ACTN</name>
<proteinExistence type="predicted"/>
<sequence length="371" mass="40040">MTPVSADELRTAEALEPEAFAQYLSTTGWSLAQQLERATLWTRSETDGEFQVLVPGDRALRDYASRVSDLLATVATVEERPVRLLLDELESGGVDTLSFRLLPGGPSGTIPLFNATDALAGVKELVVSSTFSLLSPEPMLVQGRRPDAVLDFAKSVRLGTPRAGSWAIAAQLALPDNATNGEIPLARQVALRMHSAVRACYAASGEALRDYDIGLFLSRTGEGVSSNVCDALAKLGRDNVPYDMRFSWARSLPASVPARSFRFNAARIEVLRTAAEQLKVAVPDGETTIEGTVSKLRRDIGEGGQATVRGPLSTAYGSSERPVRVLLPDHLYQSVVSAHGRQQQVRITGVAVRGRIERVTSVEILDETTQI</sequence>
<comment type="caution">
    <text evidence="1">The sequence shown here is derived from an EMBL/GenBank/DDBJ whole genome shotgun (WGS) entry which is preliminary data.</text>
</comment>
<reference evidence="1 2" key="1">
    <citation type="submission" date="2023-07" db="EMBL/GenBank/DDBJ databases">
        <title>Sequencing the genomes of 1000 actinobacteria strains.</title>
        <authorList>
            <person name="Klenk H.-P."/>
        </authorList>
    </citation>
    <scope>NUCLEOTIDE SEQUENCE [LARGE SCALE GENOMIC DNA]</scope>
    <source>
        <strain evidence="1 2">DSM 44711</strain>
    </source>
</reference>
<dbReference type="Proteomes" id="UP001183629">
    <property type="component" value="Unassembled WGS sequence"/>
</dbReference>
<evidence type="ECO:0000313" key="1">
    <source>
        <dbReference type="EMBL" id="MDR7320819.1"/>
    </source>
</evidence>
<dbReference type="AlphaFoldDB" id="A0AAE4CTL8"/>